<dbReference type="AlphaFoldDB" id="G2YWH3"/>
<sequence>MDLLRSRNGVHHSDAIDTIEVLIEVGQCDPLRNIVLLGRYSYKTHDVEEYQILTVSQFKRWLSPVVAESMVDEMDASSVQ</sequence>
<name>G2YWH3_BOTF4</name>
<dbReference type="EMBL" id="FQ790358">
    <property type="protein sequence ID" value="CCD55971.1"/>
    <property type="molecule type" value="Genomic_DNA"/>
</dbReference>
<evidence type="ECO:0000313" key="2">
    <source>
        <dbReference type="Proteomes" id="UP000008177"/>
    </source>
</evidence>
<dbReference type="InParanoid" id="G2YWH3"/>
<protein>
    <submittedName>
        <fullName evidence="1">Uncharacterized protein</fullName>
    </submittedName>
</protein>
<accession>G2YWH3</accession>
<dbReference type="Proteomes" id="UP000008177">
    <property type="component" value="Unplaced contigs"/>
</dbReference>
<dbReference type="HOGENOM" id="CLU_2589492_0_0_1"/>
<organism evidence="1 2">
    <name type="scientific">Botryotinia fuckeliana (strain T4)</name>
    <name type="common">Noble rot fungus</name>
    <name type="synonym">Botrytis cinerea</name>
    <dbReference type="NCBI Taxonomy" id="999810"/>
    <lineage>
        <taxon>Eukaryota</taxon>
        <taxon>Fungi</taxon>
        <taxon>Dikarya</taxon>
        <taxon>Ascomycota</taxon>
        <taxon>Pezizomycotina</taxon>
        <taxon>Leotiomycetes</taxon>
        <taxon>Helotiales</taxon>
        <taxon>Sclerotiniaceae</taxon>
        <taxon>Botrytis</taxon>
    </lineage>
</organism>
<gene>
    <name evidence="1" type="ORF">BofuT4_uP151030.1</name>
</gene>
<evidence type="ECO:0000313" key="1">
    <source>
        <dbReference type="EMBL" id="CCD55971.1"/>
    </source>
</evidence>
<reference evidence="2" key="1">
    <citation type="journal article" date="2011" name="PLoS Genet.">
        <title>Genomic analysis of the necrotrophic fungal pathogens Sclerotinia sclerotiorum and Botrytis cinerea.</title>
        <authorList>
            <person name="Amselem J."/>
            <person name="Cuomo C.A."/>
            <person name="van Kan J.A."/>
            <person name="Viaud M."/>
            <person name="Benito E.P."/>
            <person name="Couloux A."/>
            <person name="Coutinho P.M."/>
            <person name="de Vries R.P."/>
            <person name="Dyer P.S."/>
            <person name="Fillinger S."/>
            <person name="Fournier E."/>
            <person name="Gout L."/>
            <person name="Hahn M."/>
            <person name="Kohn L."/>
            <person name="Lapalu N."/>
            <person name="Plummer K.M."/>
            <person name="Pradier J.M."/>
            <person name="Quevillon E."/>
            <person name="Sharon A."/>
            <person name="Simon A."/>
            <person name="ten Have A."/>
            <person name="Tudzynski B."/>
            <person name="Tudzynski P."/>
            <person name="Wincker P."/>
            <person name="Andrew M."/>
            <person name="Anthouard V."/>
            <person name="Beever R.E."/>
            <person name="Beffa R."/>
            <person name="Benoit I."/>
            <person name="Bouzid O."/>
            <person name="Brault B."/>
            <person name="Chen Z."/>
            <person name="Choquer M."/>
            <person name="Collemare J."/>
            <person name="Cotton P."/>
            <person name="Danchin E.G."/>
            <person name="Da Silva C."/>
            <person name="Gautier A."/>
            <person name="Giraud C."/>
            <person name="Giraud T."/>
            <person name="Gonzalez C."/>
            <person name="Grossetete S."/>
            <person name="Guldener U."/>
            <person name="Henrissat B."/>
            <person name="Howlett B.J."/>
            <person name="Kodira C."/>
            <person name="Kretschmer M."/>
            <person name="Lappartient A."/>
            <person name="Leroch M."/>
            <person name="Levis C."/>
            <person name="Mauceli E."/>
            <person name="Neuveglise C."/>
            <person name="Oeser B."/>
            <person name="Pearson M."/>
            <person name="Poulain J."/>
            <person name="Poussereau N."/>
            <person name="Quesneville H."/>
            <person name="Rascle C."/>
            <person name="Schumacher J."/>
            <person name="Segurens B."/>
            <person name="Sexton A."/>
            <person name="Silva E."/>
            <person name="Sirven C."/>
            <person name="Soanes D.M."/>
            <person name="Talbot N.J."/>
            <person name="Templeton M."/>
            <person name="Yandava C."/>
            <person name="Yarden O."/>
            <person name="Zeng Q."/>
            <person name="Rollins J.A."/>
            <person name="Lebrun M.H."/>
            <person name="Dickman M."/>
        </authorList>
    </citation>
    <scope>NUCLEOTIDE SEQUENCE [LARGE SCALE GENOMIC DNA]</scope>
    <source>
        <strain evidence="2">T4</strain>
    </source>
</reference>
<proteinExistence type="predicted"/>